<comment type="caution">
    <text evidence="3">The sequence shown here is derived from an EMBL/GenBank/DDBJ whole genome shotgun (WGS) entry which is preliminary data.</text>
</comment>
<dbReference type="Gene3D" id="3.40.350.10">
    <property type="entry name" value="Creatinase/prolidase N-terminal domain"/>
    <property type="match status" value="1"/>
</dbReference>
<evidence type="ECO:0000313" key="3">
    <source>
        <dbReference type="EMBL" id="TET94396.1"/>
    </source>
</evidence>
<feature type="domain" description="Creatinase N-terminal" evidence="2">
    <location>
        <begin position="7"/>
        <end position="130"/>
    </location>
</feature>
<dbReference type="InterPro" id="IPR000994">
    <property type="entry name" value="Pept_M24"/>
</dbReference>
<dbReference type="Pfam" id="PF00557">
    <property type="entry name" value="Peptidase_M24"/>
    <property type="match status" value="1"/>
</dbReference>
<evidence type="ECO:0000313" key="4">
    <source>
        <dbReference type="Proteomes" id="UP000316925"/>
    </source>
</evidence>
<dbReference type="EMBL" id="SOIJ01000008">
    <property type="protein sequence ID" value="TET94396.1"/>
    <property type="molecule type" value="Genomic_DNA"/>
</dbReference>
<dbReference type="Proteomes" id="UP000316925">
    <property type="component" value="Unassembled WGS sequence"/>
</dbReference>
<feature type="domain" description="Peptidase M24" evidence="1">
    <location>
        <begin position="138"/>
        <end position="339"/>
    </location>
</feature>
<dbReference type="SUPFAM" id="SSF53092">
    <property type="entry name" value="Creatinase/prolidase N-terminal domain"/>
    <property type="match status" value="1"/>
</dbReference>
<dbReference type="InterPro" id="IPR036005">
    <property type="entry name" value="Creatinase/aminopeptidase-like"/>
</dbReference>
<dbReference type="PANTHER" id="PTHR46112">
    <property type="entry name" value="AMINOPEPTIDASE"/>
    <property type="match status" value="1"/>
</dbReference>
<evidence type="ECO:0000259" key="2">
    <source>
        <dbReference type="Pfam" id="PF01321"/>
    </source>
</evidence>
<evidence type="ECO:0000259" key="1">
    <source>
        <dbReference type="Pfam" id="PF00557"/>
    </source>
</evidence>
<gene>
    <name evidence="3" type="ORF">E3J33_00130</name>
</gene>
<dbReference type="InterPro" id="IPR000587">
    <property type="entry name" value="Creatinase_N"/>
</dbReference>
<organism evidence="3 4">
    <name type="scientific">Aerophobetes bacterium</name>
    <dbReference type="NCBI Taxonomy" id="2030807"/>
    <lineage>
        <taxon>Bacteria</taxon>
        <taxon>Candidatus Aerophobota</taxon>
    </lineage>
</organism>
<name>A0A523YSA1_UNCAE</name>
<sequence length="346" mass="38826">MSPIDSRLSRLQKKLKEKKLDAFLNWEPHNVEYLTGSRVEGKLLITGKKKFFITTPLFAEEAKKTLADWQIVIQRDSFPAALSRVCRKFPGRTIGFEASHLSYGEYCRLSRIKEVSLVPCPQLVETLRAVKDDHELSLIKEAHTLTEAAFDHAQALLESGITEKELSAEIIYFIRKSADSEAFPPIVLFGERTSLPHGRPTERRLRENELVLLDLGAKVGGYCSDITKTIFFGEVDPKWHEIRDLISRIQKEAAGKITPGVSCSQIDRLVRKRLKEAGYLSAFLHNTGHGVGLEIHEQPVIGPKSKEILKTGMVITLEPGIYFPGEGGVRRELMVAVTNKGGKILR</sequence>
<dbReference type="Gene3D" id="3.90.230.10">
    <property type="entry name" value="Creatinase/methionine aminopeptidase superfamily"/>
    <property type="match status" value="1"/>
</dbReference>
<proteinExistence type="predicted"/>
<accession>A0A523YSA1</accession>
<dbReference type="InterPro" id="IPR050659">
    <property type="entry name" value="Peptidase_M24B"/>
</dbReference>
<dbReference type="PANTHER" id="PTHR46112:SF3">
    <property type="entry name" value="AMINOPEPTIDASE YPDF"/>
    <property type="match status" value="1"/>
</dbReference>
<dbReference type="SUPFAM" id="SSF55920">
    <property type="entry name" value="Creatinase/aminopeptidase"/>
    <property type="match status" value="1"/>
</dbReference>
<protein>
    <submittedName>
        <fullName evidence="3">M24 family metallopeptidase</fullName>
    </submittedName>
</protein>
<reference evidence="3 4" key="1">
    <citation type="submission" date="2019-03" db="EMBL/GenBank/DDBJ databases">
        <title>Metabolic potential of uncultured bacteria and archaea associated with petroleum seepage in deep-sea sediments.</title>
        <authorList>
            <person name="Dong X."/>
            <person name="Hubert C."/>
        </authorList>
    </citation>
    <scope>NUCLEOTIDE SEQUENCE [LARGE SCALE GENOMIC DNA]</scope>
    <source>
        <strain evidence="3">E29_bin28</strain>
    </source>
</reference>
<dbReference type="Pfam" id="PF01321">
    <property type="entry name" value="Creatinase_N"/>
    <property type="match status" value="1"/>
</dbReference>
<dbReference type="InterPro" id="IPR029149">
    <property type="entry name" value="Creatin/AminoP/Spt16_N"/>
</dbReference>
<dbReference type="AlphaFoldDB" id="A0A523YSA1"/>